<protein>
    <submittedName>
        <fullName evidence="3">Upf0261 protein mll9388</fullName>
    </submittedName>
</protein>
<dbReference type="Pfam" id="PF06792">
    <property type="entry name" value="UPF0261"/>
    <property type="match status" value="1"/>
</dbReference>
<dbReference type="PIRSF" id="PIRSF033271">
    <property type="entry name" value="UCP033271"/>
    <property type="match status" value="1"/>
</dbReference>
<dbReference type="Pfam" id="PF23189">
    <property type="entry name" value="UPF0261_C"/>
    <property type="match status" value="2"/>
</dbReference>
<feature type="domain" description="UPF0261" evidence="1">
    <location>
        <begin position="12"/>
        <end position="196"/>
    </location>
</feature>
<dbReference type="InterPro" id="IPR051353">
    <property type="entry name" value="Tobamovirus_resist_UPF0261"/>
</dbReference>
<reference evidence="3" key="1">
    <citation type="submission" date="2020-07" db="EMBL/GenBank/DDBJ databases">
        <title>Ethylene signaling mediates host invasion by parasitic plants.</title>
        <authorList>
            <person name="Yoshida S."/>
        </authorList>
    </citation>
    <scope>NUCLEOTIDE SEQUENCE</scope>
    <source>
        <strain evidence="3">Okayama</strain>
    </source>
</reference>
<organism evidence="3 4">
    <name type="scientific">Phtheirospermum japonicum</name>
    <dbReference type="NCBI Taxonomy" id="374723"/>
    <lineage>
        <taxon>Eukaryota</taxon>
        <taxon>Viridiplantae</taxon>
        <taxon>Streptophyta</taxon>
        <taxon>Embryophyta</taxon>
        <taxon>Tracheophyta</taxon>
        <taxon>Spermatophyta</taxon>
        <taxon>Magnoliopsida</taxon>
        <taxon>eudicotyledons</taxon>
        <taxon>Gunneridae</taxon>
        <taxon>Pentapetalae</taxon>
        <taxon>asterids</taxon>
        <taxon>lamiids</taxon>
        <taxon>Lamiales</taxon>
        <taxon>Orobanchaceae</taxon>
        <taxon>Orobanchaceae incertae sedis</taxon>
        <taxon>Phtheirospermum</taxon>
    </lineage>
</organism>
<dbReference type="Gene3D" id="3.40.50.12030">
    <property type="entry name" value="Uncharacterised protein family UPF0261, NC domain"/>
    <property type="match status" value="2"/>
</dbReference>
<dbReference type="Proteomes" id="UP000653305">
    <property type="component" value="Unassembled WGS sequence"/>
</dbReference>
<evidence type="ECO:0000259" key="2">
    <source>
        <dbReference type="Pfam" id="PF23189"/>
    </source>
</evidence>
<dbReference type="InterPro" id="IPR044122">
    <property type="entry name" value="UPF0261_N"/>
</dbReference>
<gene>
    <name evidence="3" type="ORF">PHJA_001360300</name>
</gene>
<dbReference type="InterPro" id="IPR008322">
    <property type="entry name" value="UPF0261"/>
</dbReference>
<dbReference type="PANTHER" id="PTHR31862:SF1">
    <property type="entry name" value="UPF0261 DOMAIN PROTEIN (AFU_ORTHOLOGUE AFUA_1G10120)"/>
    <property type="match status" value="1"/>
</dbReference>
<feature type="domain" description="UPF0261" evidence="2">
    <location>
        <begin position="306"/>
        <end position="394"/>
    </location>
</feature>
<dbReference type="PANTHER" id="PTHR31862">
    <property type="entry name" value="UPF0261 DOMAIN PROTEIN (AFU_ORTHOLOGUE AFUA_1G10120)"/>
    <property type="match status" value="1"/>
</dbReference>
<evidence type="ECO:0000313" key="4">
    <source>
        <dbReference type="Proteomes" id="UP000653305"/>
    </source>
</evidence>
<dbReference type="OrthoDB" id="909393at2759"/>
<dbReference type="EMBL" id="BMAC01000270">
    <property type="protein sequence ID" value="GFP92162.1"/>
    <property type="molecule type" value="Genomic_DNA"/>
</dbReference>
<dbReference type="InterPro" id="IPR056778">
    <property type="entry name" value="UPF0261_C"/>
</dbReference>
<dbReference type="CDD" id="cd15488">
    <property type="entry name" value="Tm-1-like"/>
    <property type="match status" value="1"/>
</dbReference>
<dbReference type="Gene3D" id="3.40.50.12020">
    <property type="entry name" value="Uncharacterised protein family UPF0261, NN domain"/>
    <property type="match status" value="1"/>
</dbReference>
<evidence type="ECO:0000313" key="3">
    <source>
        <dbReference type="EMBL" id="GFP92162.1"/>
    </source>
</evidence>
<keyword evidence="4" id="KW-1185">Reference proteome</keyword>
<dbReference type="AlphaFoldDB" id="A0A830C1W6"/>
<sequence>MAINTENDAILEVYCIATADTKFEELQFLSDSVRSNLDKFATNSSSKVVLVTIVDVSAGPKEVTSCGDFKFISRNSVLSLSGQSNTLLSDDRGVAVAVMNKALDEMLQRAHNDGFLAGVIGLGGSGGTSLISSAFRSLPIGVPKIIVSTVASGQTVHYVGTSDLVLISSVVDICGINEVSRIVFSNAAAAFAGMVIGRLTDCRRGGLVGDHPSEKRTVGITMYGVTTPCVNVVKERLAREGYESLVFHATGVGGKAMEGLIKEGLIQGVLDITTTEVADYIVGGIMACDSSRFDAMLEKKIPLVLMDENKKFAAFIADKLNRSTSKVCVCLPNLGISAMDAPGKAFYDPHATGALIEQLHSLIETNEDRQIKVFENHINDMEFANALVNSFLEISRNHS</sequence>
<comment type="caution">
    <text evidence="3">The sequence shown here is derived from an EMBL/GenBank/DDBJ whole genome shotgun (WGS) entry which is preliminary data.</text>
</comment>
<proteinExistence type="predicted"/>
<evidence type="ECO:0000259" key="1">
    <source>
        <dbReference type="Pfam" id="PF06792"/>
    </source>
</evidence>
<feature type="domain" description="UPF0261" evidence="2">
    <location>
        <begin position="215"/>
        <end position="305"/>
    </location>
</feature>
<name>A0A830C1W6_9LAMI</name>
<accession>A0A830C1W6</accession>